<dbReference type="EMBL" id="JARBHB010000008">
    <property type="protein sequence ID" value="KAJ8877910.1"/>
    <property type="molecule type" value="Genomic_DNA"/>
</dbReference>
<name>A0ABQ9H0V3_9NEOP</name>
<feature type="region of interest" description="Disordered" evidence="1">
    <location>
        <begin position="201"/>
        <end position="240"/>
    </location>
</feature>
<accession>A0ABQ9H0V3</accession>
<keyword evidence="3" id="KW-1185">Reference proteome</keyword>
<dbReference type="Proteomes" id="UP001159363">
    <property type="component" value="Chromosome 7"/>
</dbReference>
<evidence type="ECO:0000313" key="2">
    <source>
        <dbReference type="EMBL" id="KAJ8877910.1"/>
    </source>
</evidence>
<proteinExistence type="predicted"/>
<feature type="compositionally biased region" description="Basic and acidic residues" evidence="1">
    <location>
        <begin position="215"/>
        <end position="233"/>
    </location>
</feature>
<protein>
    <recommendedName>
        <fullName evidence="4">Reverse transcriptase</fullName>
    </recommendedName>
</protein>
<evidence type="ECO:0000313" key="3">
    <source>
        <dbReference type="Proteomes" id="UP001159363"/>
    </source>
</evidence>
<evidence type="ECO:0000256" key="1">
    <source>
        <dbReference type="SAM" id="MobiDB-lite"/>
    </source>
</evidence>
<gene>
    <name evidence="2" type="ORF">PR048_022369</name>
</gene>
<organism evidence="2 3">
    <name type="scientific">Dryococelus australis</name>
    <dbReference type="NCBI Taxonomy" id="614101"/>
    <lineage>
        <taxon>Eukaryota</taxon>
        <taxon>Metazoa</taxon>
        <taxon>Ecdysozoa</taxon>
        <taxon>Arthropoda</taxon>
        <taxon>Hexapoda</taxon>
        <taxon>Insecta</taxon>
        <taxon>Pterygota</taxon>
        <taxon>Neoptera</taxon>
        <taxon>Polyneoptera</taxon>
        <taxon>Phasmatodea</taxon>
        <taxon>Verophasmatodea</taxon>
        <taxon>Anareolatae</taxon>
        <taxon>Phasmatidae</taxon>
        <taxon>Eurycanthinae</taxon>
        <taxon>Dryococelus</taxon>
    </lineage>
</organism>
<reference evidence="2 3" key="1">
    <citation type="submission" date="2023-02" db="EMBL/GenBank/DDBJ databases">
        <title>LHISI_Scaffold_Assembly.</title>
        <authorList>
            <person name="Stuart O.P."/>
            <person name="Cleave R."/>
            <person name="Magrath M.J.L."/>
            <person name="Mikheyev A.S."/>
        </authorList>
    </citation>
    <scope>NUCLEOTIDE SEQUENCE [LARGE SCALE GENOMIC DNA]</scope>
    <source>
        <strain evidence="2">Daus_M_001</strain>
        <tissue evidence="2">Leg muscle</tissue>
    </source>
</reference>
<comment type="caution">
    <text evidence="2">The sequence shown here is derived from an EMBL/GenBank/DDBJ whole genome shotgun (WGS) entry which is preliminary data.</text>
</comment>
<evidence type="ECO:0008006" key="4">
    <source>
        <dbReference type="Google" id="ProtNLM"/>
    </source>
</evidence>
<sequence>MRNSLYYYGIRLNFTVLYALEPASFLHWLLHRCEDTPSVTQLHVIGAHDCEVFPYWRRVTQGVSHKLWSSDKRIAKYSALAVDSVVRTLASPPLGSPVISQAPADAILRARVLVLGIMADNGTGKVFSQSSRFLVCLQSTSIPLHLTHSFGWPGMRANYKTAPHDEPSTNQPAPVQGMDAVKRSRRTLYKMSAVNQARGDNGVRHEQCSGGGGGHTREGKGRVTRTKVEDGQRKGRPGGFAISVTDKERTQLEGCVLVGRLYRTARCSLRTQDQASCSTGDVDGKIRGQTLPSSCVKTRGAVALASFPGLFPATLRESPHLHTSTSLTPPSYIICRPPGSATNRHYSHFAHTYTAGSTFKLFLRLMQRKLNQQFTVDVDVLFLGVIVDEKMSFRKHMEYVARKAVVVFRKLKSIGNASWGLNFRTLGVIQKAVFEAIISYGTIAWHNRAALVWRKKKLTSAQKAALLVVAKE</sequence>